<accession>A0A165K0J2</accession>
<protein>
    <recommendedName>
        <fullName evidence="6">Fibronectin type-III domain-containing protein</fullName>
    </recommendedName>
</protein>
<feature type="transmembrane region" description="Helical" evidence="2">
    <location>
        <begin position="266"/>
        <end position="289"/>
    </location>
</feature>
<feature type="compositionally biased region" description="Pro residues" evidence="1">
    <location>
        <begin position="341"/>
        <end position="352"/>
    </location>
</feature>
<reference evidence="4 5" key="1">
    <citation type="journal article" date="2016" name="Mol. Biol. Evol.">
        <title>Comparative Genomics of Early-Diverging Mushroom-Forming Fungi Provides Insights into the Origins of Lignocellulose Decay Capabilities.</title>
        <authorList>
            <person name="Nagy L.G."/>
            <person name="Riley R."/>
            <person name="Tritt A."/>
            <person name="Adam C."/>
            <person name="Daum C."/>
            <person name="Floudas D."/>
            <person name="Sun H."/>
            <person name="Yadav J.S."/>
            <person name="Pangilinan J."/>
            <person name="Larsson K.H."/>
            <person name="Matsuura K."/>
            <person name="Barry K."/>
            <person name="Labutti K."/>
            <person name="Kuo R."/>
            <person name="Ohm R.A."/>
            <person name="Bhattacharya S.S."/>
            <person name="Shirouzu T."/>
            <person name="Yoshinaga Y."/>
            <person name="Martin F.M."/>
            <person name="Grigoriev I.V."/>
            <person name="Hibbett D.S."/>
        </authorList>
    </citation>
    <scope>NUCLEOTIDE SEQUENCE [LARGE SCALE GENOMIC DNA]</scope>
    <source>
        <strain evidence="4 5">HHB12029</strain>
    </source>
</reference>
<feature type="compositionally biased region" description="Basic and acidic residues" evidence="1">
    <location>
        <begin position="425"/>
        <end position="435"/>
    </location>
</feature>
<evidence type="ECO:0008006" key="6">
    <source>
        <dbReference type="Google" id="ProtNLM"/>
    </source>
</evidence>
<gene>
    <name evidence="4" type="ORF">EXIGLDRAFT_834215</name>
</gene>
<evidence type="ECO:0000313" key="4">
    <source>
        <dbReference type="EMBL" id="KZV95613.1"/>
    </source>
</evidence>
<evidence type="ECO:0000256" key="1">
    <source>
        <dbReference type="SAM" id="MobiDB-lite"/>
    </source>
</evidence>
<keyword evidence="5" id="KW-1185">Reference proteome</keyword>
<dbReference type="EMBL" id="KV425954">
    <property type="protein sequence ID" value="KZV95613.1"/>
    <property type="molecule type" value="Genomic_DNA"/>
</dbReference>
<feature type="chain" id="PRO_5007860441" description="Fibronectin type-III domain-containing protein" evidence="3">
    <location>
        <begin position="19"/>
        <end position="435"/>
    </location>
</feature>
<proteinExistence type="predicted"/>
<organism evidence="4 5">
    <name type="scientific">Exidia glandulosa HHB12029</name>
    <dbReference type="NCBI Taxonomy" id="1314781"/>
    <lineage>
        <taxon>Eukaryota</taxon>
        <taxon>Fungi</taxon>
        <taxon>Dikarya</taxon>
        <taxon>Basidiomycota</taxon>
        <taxon>Agaricomycotina</taxon>
        <taxon>Agaricomycetes</taxon>
        <taxon>Auriculariales</taxon>
        <taxon>Exidiaceae</taxon>
        <taxon>Exidia</taxon>
    </lineage>
</organism>
<dbReference type="InParanoid" id="A0A165K0J2"/>
<evidence type="ECO:0000256" key="3">
    <source>
        <dbReference type="SAM" id="SignalP"/>
    </source>
</evidence>
<evidence type="ECO:0000313" key="5">
    <source>
        <dbReference type="Proteomes" id="UP000077266"/>
    </source>
</evidence>
<keyword evidence="2" id="KW-1133">Transmembrane helix</keyword>
<evidence type="ECO:0000256" key="2">
    <source>
        <dbReference type="SAM" id="Phobius"/>
    </source>
</evidence>
<keyword evidence="2" id="KW-0472">Membrane</keyword>
<dbReference type="OrthoDB" id="2563021at2759"/>
<dbReference type="Proteomes" id="UP000077266">
    <property type="component" value="Unassembled WGS sequence"/>
</dbReference>
<keyword evidence="2" id="KW-0812">Transmembrane</keyword>
<feature type="compositionally biased region" description="Polar residues" evidence="1">
    <location>
        <begin position="325"/>
        <end position="334"/>
    </location>
</feature>
<name>A0A165K0J2_EXIGL</name>
<dbReference type="STRING" id="1314781.A0A165K0J2"/>
<sequence>MRGLDLTSALLLATAASASNDVPSRWLNQSFFFSWDPVGAALPTPITKQCDVLPLSWNRGAARGPDPQAPYTIKVFNSITPQPLEIQADGVVTQYNLTIPFATGTQYQVCMFDSLGATGGCQAMYTVIDGRTACTTAKAAPEPLQALTATANYSQGLLSTYGWPDQCSDITVTPMGGKPPFTFMVSPALHPPLVFTSNSSDPITWKVALSWASPFFLSLTDSSDPPMGWTHGPLHAGGNGGTACLDTDALFLSASPTPSSSKSGGVSIGVAIGTLIAGLVVGAALGFFIPFCVRRYKDRDTPHMISKRSTMPASDDSHLYMRSARSPSSHQTVTPFAMEPFSPPPTSPPPMRHAPSTRSTSADNHHMQSHSASMSMGGQSQVYVIHQDSGRPPVSVVMAGGHGMDVTELPPGYAAAGNDGAPRPPPREKGRPARW</sequence>
<dbReference type="AlphaFoldDB" id="A0A165K0J2"/>
<feature type="region of interest" description="Disordered" evidence="1">
    <location>
        <begin position="394"/>
        <end position="435"/>
    </location>
</feature>
<feature type="region of interest" description="Disordered" evidence="1">
    <location>
        <begin position="323"/>
        <end position="377"/>
    </location>
</feature>
<feature type="signal peptide" evidence="3">
    <location>
        <begin position="1"/>
        <end position="18"/>
    </location>
</feature>
<keyword evidence="3" id="KW-0732">Signal</keyword>